<reference evidence="1" key="1">
    <citation type="journal article" date="2015" name="Nature">
        <title>Complex archaea that bridge the gap between prokaryotes and eukaryotes.</title>
        <authorList>
            <person name="Spang A."/>
            <person name="Saw J.H."/>
            <person name="Jorgensen S.L."/>
            <person name="Zaremba-Niedzwiedzka K."/>
            <person name="Martijn J."/>
            <person name="Lind A.E."/>
            <person name="van Eijk R."/>
            <person name="Schleper C."/>
            <person name="Guy L."/>
            <person name="Ettema T.J."/>
        </authorList>
    </citation>
    <scope>NUCLEOTIDE SEQUENCE</scope>
</reference>
<dbReference type="AlphaFoldDB" id="A0A0F9M4U9"/>
<gene>
    <name evidence="1" type="ORF">LCGC14_1503320</name>
</gene>
<name>A0A0F9M4U9_9ZZZZ</name>
<comment type="caution">
    <text evidence="1">The sequence shown here is derived from an EMBL/GenBank/DDBJ whole genome shotgun (WGS) entry which is preliminary data.</text>
</comment>
<protein>
    <submittedName>
        <fullName evidence="1">Uncharacterized protein</fullName>
    </submittedName>
</protein>
<evidence type="ECO:0000313" key="1">
    <source>
        <dbReference type="EMBL" id="KKM64247.1"/>
    </source>
</evidence>
<proteinExistence type="predicted"/>
<sequence>MLALGNIFVFFRFFLTWLAIATSQDNWRGENRQTLNNPTLSAPCNCTACFQAKPVGEIGATPVYATEPVCSRGPTASPRKE</sequence>
<accession>A0A0F9M4U9</accession>
<dbReference type="EMBL" id="LAZR01010939">
    <property type="protein sequence ID" value="KKM64247.1"/>
    <property type="molecule type" value="Genomic_DNA"/>
</dbReference>
<organism evidence="1">
    <name type="scientific">marine sediment metagenome</name>
    <dbReference type="NCBI Taxonomy" id="412755"/>
    <lineage>
        <taxon>unclassified sequences</taxon>
        <taxon>metagenomes</taxon>
        <taxon>ecological metagenomes</taxon>
    </lineage>
</organism>